<proteinExistence type="predicted"/>
<reference evidence="2" key="1">
    <citation type="submission" date="2019-08" db="EMBL/GenBank/DDBJ databases">
        <authorList>
            <person name="Kucharzyk K."/>
            <person name="Murdoch R.W."/>
            <person name="Higgins S."/>
            <person name="Loffler F."/>
        </authorList>
    </citation>
    <scope>NUCLEOTIDE SEQUENCE</scope>
</reference>
<evidence type="ECO:0000256" key="1">
    <source>
        <dbReference type="SAM" id="Phobius"/>
    </source>
</evidence>
<dbReference type="AlphaFoldDB" id="A0A645JGY9"/>
<protein>
    <submittedName>
        <fullName evidence="2">Uncharacterized protein</fullName>
    </submittedName>
</protein>
<name>A0A645JGY9_9ZZZZ</name>
<evidence type="ECO:0000313" key="2">
    <source>
        <dbReference type="EMBL" id="MPN62881.1"/>
    </source>
</evidence>
<keyword evidence="1" id="KW-0472">Membrane</keyword>
<keyword evidence="1" id="KW-1133">Transmembrane helix</keyword>
<sequence>MSIFKNRTVLGVICIVLSLLICFVITPLFNKGISQKTEIVRVTKEIKNGDEIQKIWCR</sequence>
<keyword evidence="1" id="KW-0812">Transmembrane</keyword>
<organism evidence="2">
    <name type="scientific">bioreactor metagenome</name>
    <dbReference type="NCBI Taxonomy" id="1076179"/>
    <lineage>
        <taxon>unclassified sequences</taxon>
        <taxon>metagenomes</taxon>
        <taxon>ecological metagenomes</taxon>
    </lineage>
</organism>
<accession>A0A645JGY9</accession>
<dbReference type="EMBL" id="VSSQ01141538">
    <property type="protein sequence ID" value="MPN62881.1"/>
    <property type="molecule type" value="Genomic_DNA"/>
</dbReference>
<gene>
    <name evidence="2" type="ORF">SDC9_210634</name>
</gene>
<comment type="caution">
    <text evidence="2">The sequence shown here is derived from an EMBL/GenBank/DDBJ whole genome shotgun (WGS) entry which is preliminary data.</text>
</comment>
<feature type="transmembrane region" description="Helical" evidence="1">
    <location>
        <begin position="9"/>
        <end position="29"/>
    </location>
</feature>